<evidence type="ECO:0000313" key="2">
    <source>
        <dbReference type="Proteomes" id="UP000218267"/>
    </source>
</evidence>
<protein>
    <submittedName>
        <fullName evidence="1">Uncharacterized protein</fullName>
    </submittedName>
</protein>
<name>A0A1Y1CHM4_9BACT</name>
<accession>A0A1Y1CHM4</accession>
<dbReference type="AlphaFoldDB" id="A0A1Y1CHM4"/>
<dbReference type="Proteomes" id="UP000218267">
    <property type="component" value="Chromosome"/>
</dbReference>
<evidence type="ECO:0000313" key="1">
    <source>
        <dbReference type="EMBL" id="BAX79876.1"/>
    </source>
</evidence>
<organism evidence="1 2">
    <name type="scientific">Labilibaculum antarcticum</name>
    <dbReference type="NCBI Taxonomy" id="1717717"/>
    <lineage>
        <taxon>Bacteria</taxon>
        <taxon>Pseudomonadati</taxon>
        <taxon>Bacteroidota</taxon>
        <taxon>Bacteroidia</taxon>
        <taxon>Marinilabiliales</taxon>
        <taxon>Marinifilaceae</taxon>
        <taxon>Labilibaculum</taxon>
    </lineage>
</organism>
<reference evidence="2" key="2">
    <citation type="journal article" date="2020" name="Antonie Van Leeuwenhoek">
        <title>Labilibaculum antarcticum sp. nov., a novel facultative anaerobic, psychrotorelant bacterium isolated from marine sediment of Antarctica.</title>
        <authorList>
            <person name="Watanabe M."/>
            <person name="Kojima H."/>
            <person name="Fukui M."/>
        </authorList>
    </citation>
    <scope>NUCLEOTIDE SEQUENCE [LARGE SCALE GENOMIC DNA]</scope>
    <source>
        <strain evidence="2">SPP2</strain>
    </source>
</reference>
<dbReference type="EMBL" id="AP018042">
    <property type="protein sequence ID" value="BAX79876.1"/>
    <property type="molecule type" value="Genomic_DNA"/>
</dbReference>
<dbReference type="KEGG" id="mbas:ALGA_1500"/>
<proteinExistence type="predicted"/>
<reference evidence="1 2" key="1">
    <citation type="journal article" date="2018" name="Mar. Genomics">
        <title>Complete genome sequence of Marinifilaceae bacterium strain SPP2, isolated from the Antarctic marine sediment.</title>
        <authorList>
            <person name="Watanabe M."/>
            <person name="Kojima H."/>
            <person name="Fukui M."/>
        </authorList>
    </citation>
    <scope>NUCLEOTIDE SEQUENCE [LARGE SCALE GENOMIC DNA]</scope>
    <source>
        <strain evidence="1 2">SPP2</strain>
    </source>
</reference>
<sequence length="158" mass="17861">MLQTVLYDINSNAMNKRNNSLWKICLIIIVLFSWTTESNAQFASTLAKQSKILSPIVKIVSDIILGGESKIPNMEQEVDIEKSYLNSSLFFFEENVQVCKDILTGNKDSIGATNNSLQPQEQIIIKKDSVLTKKDTEVVEKKKHKSIWNNPGNTKSRI</sequence>
<gene>
    <name evidence="1" type="ORF">ALGA_1500</name>
</gene>
<keyword evidence="2" id="KW-1185">Reference proteome</keyword>